<dbReference type="SUPFAM" id="SSF53067">
    <property type="entry name" value="Actin-like ATPase domain"/>
    <property type="match status" value="1"/>
</dbReference>
<dbReference type="GO" id="GO:0046872">
    <property type="term" value="F:metal ion binding"/>
    <property type="evidence" value="ECO:0007669"/>
    <property type="project" value="UniProtKB-KW"/>
</dbReference>
<dbReference type="Gene3D" id="3.30.420.40">
    <property type="match status" value="2"/>
</dbReference>
<dbReference type="EMBL" id="JAJEQM010000008">
    <property type="protein sequence ID" value="MCC2210562.1"/>
    <property type="molecule type" value="Genomic_DNA"/>
</dbReference>
<organism evidence="8 9">
    <name type="scientific">Hominilimicola fabiformis</name>
    <dbReference type="NCBI Taxonomy" id="2885356"/>
    <lineage>
        <taxon>Bacteria</taxon>
        <taxon>Bacillati</taxon>
        <taxon>Bacillota</taxon>
        <taxon>Clostridia</taxon>
        <taxon>Eubacteriales</taxon>
        <taxon>Oscillospiraceae</taxon>
        <taxon>Hominilimicola</taxon>
    </lineage>
</organism>
<comment type="catalytic activity">
    <reaction evidence="6">
        <text>L-threonylcarbamoyladenylate + adenosine(37) in tRNA = N(6)-L-threonylcarbamoyladenosine(37) in tRNA + AMP + H(+)</text>
        <dbReference type="Rhea" id="RHEA:37059"/>
        <dbReference type="Rhea" id="RHEA-COMP:10162"/>
        <dbReference type="Rhea" id="RHEA-COMP:10163"/>
        <dbReference type="ChEBI" id="CHEBI:15378"/>
        <dbReference type="ChEBI" id="CHEBI:73682"/>
        <dbReference type="ChEBI" id="CHEBI:74411"/>
        <dbReference type="ChEBI" id="CHEBI:74418"/>
        <dbReference type="ChEBI" id="CHEBI:456215"/>
        <dbReference type="EC" id="2.3.1.234"/>
    </reaction>
</comment>
<sequence>MSTIGFDTSNYTTSTAWTDGKTDINVRQILYVKDGERGIRQSDGVFQHMKLMPVMYEKLSEQIDFKDVKAVGVSTRPRCVEGSYMPVFLAGEGYAKVVANTLGVPLYEFSHQDGHIMAGIYSSGSFELLENDFISVHLSGGTTEILKSRYNGFHFDNEIIGGSKDISAGQFIDRVGVKMGLHFPAGKALEQLALKTEKGEKLPIAVDGAYMNFSGVETKASRMAESEKCDKSALALGVLENVRDTLVKTINKAMTDTNTHRVLIVGGVASNGIIRNGLTKKLDGDVYFAKAEYSTDNAVGTAYLAHLAHKEA</sequence>
<proteinExistence type="predicted"/>
<gene>
    <name evidence="8" type="ORF">LKE05_07140</name>
</gene>
<name>A0AAE3J9G4_9FIRM</name>
<dbReference type="PANTHER" id="PTHR11735">
    <property type="entry name" value="TRNA N6-ADENOSINE THREONYLCARBAMOYLTRANSFERASE"/>
    <property type="match status" value="1"/>
</dbReference>
<dbReference type="GO" id="GO:0061711">
    <property type="term" value="F:tRNA N(6)-L-threonylcarbamoyladenine synthase activity"/>
    <property type="evidence" value="ECO:0007669"/>
    <property type="project" value="UniProtKB-EC"/>
</dbReference>
<evidence type="ECO:0000256" key="3">
    <source>
        <dbReference type="ARBA" id="ARBA00022694"/>
    </source>
</evidence>
<accession>A0AAE3J9G4</accession>
<evidence type="ECO:0000256" key="2">
    <source>
        <dbReference type="ARBA" id="ARBA00022679"/>
    </source>
</evidence>
<keyword evidence="8" id="KW-0238">DNA-binding</keyword>
<dbReference type="GO" id="GO:0005829">
    <property type="term" value="C:cytosol"/>
    <property type="evidence" value="ECO:0007669"/>
    <property type="project" value="TreeGrafter"/>
</dbReference>
<evidence type="ECO:0000313" key="9">
    <source>
        <dbReference type="Proteomes" id="UP001198242"/>
    </source>
</evidence>
<dbReference type="InterPro" id="IPR000905">
    <property type="entry name" value="Gcp-like_dom"/>
</dbReference>
<keyword evidence="5" id="KW-0012">Acyltransferase</keyword>
<evidence type="ECO:0000259" key="7">
    <source>
        <dbReference type="Pfam" id="PF00814"/>
    </source>
</evidence>
<dbReference type="Proteomes" id="UP001198242">
    <property type="component" value="Unassembled WGS sequence"/>
</dbReference>
<evidence type="ECO:0000256" key="5">
    <source>
        <dbReference type="ARBA" id="ARBA00023315"/>
    </source>
</evidence>
<evidence type="ECO:0000256" key="1">
    <source>
        <dbReference type="ARBA" id="ARBA00012156"/>
    </source>
</evidence>
<dbReference type="PRINTS" id="PR00789">
    <property type="entry name" value="OSIALOPTASE"/>
</dbReference>
<keyword evidence="3" id="KW-0819">tRNA processing</keyword>
<protein>
    <recommendedName>
        <fullName evidence="1">N(6)-L-threonylcarbamoyladenine synthase</fullName>
        <ecNumber evidence="1">2.3.1.234</ecNumber>
    </recommendedName>
</protein>
<dbReference type="InterPro" id="IPR043129">
    <property type="entry name" value="ATPase_NBD"/>
</dbReference>
<keyword evidence="4" id="KW-0479">Metal-binding</keyword>
<evidence type="ECO:0000256" key="6">
    <source>
        <dbReference type="ARBA" id="ARBA00048117"/>
    </source>
</evidence>
<comment type="caution">
    <text evidence="8">The sequence shown here is derived from an EMBL/GenBank/DDBJ whole genome shotgun (WGS) entry which is preliminary data.</text>
</comment>
<dbReference type="PANTHER" id="PTHR11735:SF11">
    <property type="entry name" value="TRNA THREONYLCARBAMOYLADENOSINE BIOSYNTHESIS PROTEIN TSAB"/>
    <property type="match status" value="1"/>
</dbReference>
<feature type="domain" description="Gcp-like" evidence="7">
    <location>
        <begin position="48"/>
        <end position="302"/>
    </location>
</feature>
<dbReference type="GO" id="GO:0003677">
    <property type="term" value="F:DNA binding"/>
    <property type="evidence" value="ECO:0007669"/>
    <property type="project" value="UniProtKB-KW"/>
</dbReference>
<dbReference type="GO" id="GO:0008033">
    <property type="term" value="P:tRNA processing"/>
    <property type="evidence" value="ECO:0007669"/>
    <property type="project" value="UniProtKB-KW"/>
</dbReference>
<dbReference type="InterPro" id="IPR017861">
    <property type="entry name" value="KAE1/TsaD"/>
</dbReference>
<keyword evidence="2" id="KW-0808">Transferase</keyword>
<dbReference type="Pfam" id="PF00814">
    <property type="entry name" value="TsaD"/>
    <property type="match status" value="1"/>
</dbReference>
<dbReference type="RefSeq" id="WP_308456378.1">
    <property type="nucleotide sequence ID" value="NZ_JAJEQM010000008.1"/>
</dbReference>
<dbReference type="AlphaFoldDB" id="A0AAE3J9G4"/>
<dbReference type="EC" id="2.3.1.234" evidence="1"/>
<evidence type="ECO:0000256" key="4">
    <source>
        <dbReference type="ARBA" id="ARBA00022723"/>
    </source>
</evidence>
<reference evidence="8 9" key="1">
    <citation type="submission" date="2021-10" db="EMBL/GenBank/DDBJ databases">
        <title>Anaerobic single-cell dispensing facilitates the cultivation of human gut bacteria.</title>
        <authorList>
            <person name="Afrizal A."/>
        </authorList>
    </citation>
    <scope>NUCLEOTIDE SEQUENCE [LARGE SCALE GENOMIC DNA]</scope>
    <source>
        <strain evidence="8 9">CLA-AA-H232</strain>
    </source>
</reference>
<evidence type="ECO:0000313" key="8">
    <source>
        <dbReference type="EMBL" id="MCC2210562.1"/>
    </source>
</evidence>
<keyword evidence="9" id="KW-1185">Reference proteome</keyword>